<dbReference type="Gene3D" id="2.10.109.10">
    <property type="entry name" value="Umud Fragment, subunit A"/>
    <property type="match status" value="1"/>
</dbReference>
<accession>A0A6I6MUR5</accession>
<dbReference type="EMBL" id="CP047045">
    <property type="protein sequence ID" value="QGZ94913.1"/>
    <property type="molecule type" value="Genomic_DNA"/>
</dbReference>
<feature type="chain" id="PRO_5026258679" description="Signal peptidase I" evidence="4">
    <location>
        <begin position="30"/>
        <end position="166"/>
    </location>
</feature>
<dbReference type="RefSeq" id="WP_158765813.1">
    <property type="nucleotide sequence ID" value="NZ_CP047045.1"/>
</dbReference>
<feature type="domain" description="Peptidase S26" evidence="5">
    <location>
        <begin position="11"/>
        <end position="162"/>
    </location>
</feature>
<dbReference type="Proteomes" id="UP000431269">
    <property type="component" value="Chromosome"/>
</dbReference>
<comment type="similarity">
    <text evidence="1">Belongs to the peptidase S26 family.</text>
</comment>
<sequence length="166" mass="18008">MRPDPRRRRLIVILVVCAFGAAAMVAANADDIILYNPSPSMPVGFYVRSDAPITIGAIVTVRARDVAEAYALGRNFTDSGDRFIKRVVATSSDHVCVVGSRIVLNGIVVATRASVDTAGAALPQWTECRPLAADEVFLMGESDDSFDSRYWGPVPRSQIEGVWRPL</sequence>
<evidence type="ECO:0000259" key="5">
    <source>
        <dbReference type="Pfam" id="PF10502"/>
    </source>
</evidence>
<proteinExistence type="inferred from homology"/>
<reference evidence="7" key="1">
    <citation type="submission" date="2019-12" db="EMBL/GenBank/DDBJ databases">
        <title>Complete genome of Terracaulis silvestris 0127_4.</title>
        <authorList>
            <person name="Vieira S."/>
            <person name="Riedel T."/>
            <person name="Sproer C."/>
            <person name="Pascual J."/>
            <person name="Boedeker C."/>
            <person name="Overmann J."/>
        </authorList>
    </citation>
    <scope>NUCLEOTIDE SEQUENCE [LARGE SCALE GENOMIC DNA]</scope>
    <source>
        <strain evidence="7">0127_4</strain>
    </source>
</reference>
<evidence type="ECO:0000313" key="7">
    <source>
        <dbReference type="Proteomes" id="UP000431269"/>
    </source>
</evidence>
<evidence type="ECO:0000256" key="3">
    <source>
        <dbReference type="ARBA" id="ARBA00029906"/>
    </source>
</evidence>
<feature type="signal peptide" evidence="4">
    <location>
        <begin position="1"/>
        <end position="29"/>
    </location>
</feature>
<dbReference type="PANTHER" id="PTHR43390:SF1">
    <property type="entry name" value="CHLOROPLAST PROCESSING PEPTIDASE"/>
    <property type="match status" value="1"/>
</dbReference>
<evidence type="ECO:0000256" key="4">
    <source>
        <dbReference type="SAM" id="SignalP"/>
    </source>
</evidence>
<evidence type="ECO:0000313" key="6">
    <source>
        <dbReference type="EMBL" id="QGZ94913.1"/>
    </source>
</evidence>
<keyword evidence="7" id="KW-1185">Reference proteome</keyword>
<dbReference type="AlphaFoldDB" id="A0A6I6MUR5"/>
<evidence type="ECO:0000256" key="1">
    <source>
        <dbReference type="ARBA" id="ARBA00009370"/>
    </source>
</evidence>
<gene>
    <name evidence="6" type="ORF">DSM104635_01748</name>
</gene>
<dbReference type="InterPro" id="IPR036286">
    <property type="entry name" value="LexA/Signal_pep-like_sf"/>
</dbReference>
<dbReference type="SUPFAM" id="SSF51306">
    <property type="entry name" value="LexA/Signal peptidase"/>
    <property type="match status" value="1"/>
</dbReference>
<dbReference type="KEGG" id="tsv:DSM104635_01748"/>
<dbReference type="Pfam" id="PF10502">
    <property type="entry name" value="Peptidase_S26"/>
    <property type="match status" value="1"/>
</dbReference>
<organism evidence="6 7">
    <name type="scientific">Terricaulis silvestris</name>
    <dbReference type="NCBI Taxonomy" id="2686094"/>
    <lineage>
        <taxon>Bacteria</taxon>
        <taxon>Pseudomonadati</taxon>
        <taxon>Pseudomonadota</taxon>
        <taxon>Alphaproteobacteria</taxon>
        <taxon>Caulobacterales</taxon>
        <taxon>Caulobacteraceae</taxon>
        <taxon>Terricaulis</taxon>
    </lineage>
</organism>
<evidence type="ECO:0000256" key="2">
    <source>
        <dbReference type="ARBA" id="ARBA00019232"/>
    </source>
</evidence>
<dbReference type="GO" id="GO:0006465">
    <property type="term" value="P:signal peptide processing"/>
    <property type="evidence" value="ECO:0007669"/>
    <property type="project" value="InterPro"/>
</dbReference>
<dbReference type="InterPro" id="IPR019533">
    <property type="entry name" value="Peptidase_S26"/>
</dbReference>
<name>A0A6I6MUR5_9CAUL</name>
<protein>
    <recommendedName>
        <fullName evidence="2">Signal peptidase I</fullName>
    </recommendedName>
    <alternativeName>
        <fullName evidence="3">Leader peptidase I</fullName>
    </alternativeName>
</protein>
<dbReference type="PANTHER" id="PTHR43390">
    <property type="entry name" value="SIGNAL PEPTIDASE I"/>
    <property type="match status" value="1"/>
</dbReference>
<keyword evidence="4" id="KW-0732">Signal</keyword>
<dbReference type="InterPro" id="IPR000223">
    <property type="entry name" value="Pept_S26A_signal_pept_1"/>
</dbReference>
<dbReference type="GO" id="GO:0016020">
    <property type="term" value="C:membrane"/>
    <property type="evidence" value="ECO:0007669"/>
    <property type="project" value="InterPro"/>
</dbReference>
<dbReference type="GO" id="GO:0004252">
    <property type="term" value="F:serine-type endopeptidase activity"/>
    <property type="evidence" value="ECO:0007669"/>
    <property type="project" value="InterPro"/>
</dbReference>